<feature type="region of interest" description="Disordered" evidence="1">
    <location>
        <begin position="1"/>
        <end position="20"/>
    </location>
</feature>
<dbReference type="AlphaFoldDB" id="W8AQY3"/>
<dbReference type="EMBL" id="GAMC01015310">
    <property type="protein sequence ID" value="JAB91245.1"/>
    <property type="molecule type" value="mRNA"/>
</dbReference>
<protein>
    <submittedName>
        <fullName evidence="2">Uncharacterized protein</fullName>
    </submittedName>
</protein>
<organism evidence="2">
    <name type="scientific">Ceratitis capitata</name>
    <name type="common">Mediterranean fruit fly</name>
    <name type="synonym">Tephritis capitata</name>
    <dbReference type="NCBI Taxonomy" id="7213"/>
    <lineage>
        <taxon>Eukaryota</taxon>
        <taxon>Metazoa</taxon>
        <taxon>Ecdysozoa</taxon>
        <taxon>Arthropoda</taxon>
        <taxon>Hexapoda</taxon>
        <taxon>Insecta</taxon>
        <taxon>Pterygota</taxon>
        <taxon>Neoptera</taxon>
        <taxon>Endopterygota</taxon>
        <taxon>Diptera</taxon>
        <taxon>Brachycera</taxon>
        <taxon>Muscomorpha</taxon>
        <taxon>Tephritoidea</taxon>
        <taxon>Tephritidae</taxon>
        <taxon>Ceratitis</taxon>
        <taxon>Ceratitis</taxon>
    </lineage>
</organism>
<name>W8AQY3_CERCA</name>
<accession>W8AQY3</accession>
<dbReference type="EMBL" id="GAMC01015308">
    <property type="protein sequence ID" value="JAB91247.1"/>
    <property type="molecule type" value="mRNA"/>
</dbReference>
<dbReference type="OrthoDB" id="10044919at2759"/>
<reference evidence="2" key="2">
    <citation type="journal article" date="2014" name="BMC Genomics">
        <title>A genomic perspective to assessing quality of mass-reared SIT flies used in Mediterranean fruit fly (Ceratitis capitata) eradication in California.</title>
        <authorList>
            <person name="Calla B."/>
            <person name="Hall B."/>
            <person name="Hou S."/>
            <person name="Geib S.M."/>
        </authorList>
    </citation>
    <scope>NUCLEOTIDE SEQUENCE</scope>
</reference>
<proteinExistence type="evidence at transcript level"/>
<feature type="region of interest" description="Disordered" evidence="1">
    <location>
        <begin position="99"/>
        <end position="148"/>
    </location>
</feature>
<evidence type="ECO:0000313" key="2">
    <source>
        <dbReference type="EMBL" id="JAB91245.1"/>
    </source>
</evidence>
<reference evidence="2" key="1">
    <citation type="submission" date="2013-07" db="EMBL/GenBank/DDBJ databases">
        <authorList>
            <person name="Geib S."/>
        </authorList>
    </citation>
    <scope>NUCLEOTIDE SEQUENCE</scope>
</reference>
<sequence length="148" mass="16423">MVSQISLGEQQMCNPSNMHQPQQCISMDNRTFTKATLEDVHTKVEESAVIKSNQKLSPIPPYVTAACQSPNPSVYKQKTPSKDPNRLVTLGDDIILEEEEETAAPPQQEPSTSKIEKAGALKKVPYYGQNINVTPDNEEDKLTDKPKI</sequence>
<evidence type="ECO:0000256" key="1">
    <source>
        <dbReference type="SAM" id="MobiDB-lite"/>
    </source>
</evidence>